<keyword evidence="3" id="KW-1185">Reference proteome</keyword>
<keyword evidence="1" id="KW-0812">Transmembrane</keyword>
<evidence type="ECO:0000313" key="2">
    <source>
        <dbReference type="EMBL" id="MBG9377054.1"/>
    </source>
</evidence>
<sequence>MDQRNKKGNKKVFDVLAGLAIMLIIWIIIRSVYINPKKLEEGDVSYTVAIITSFTNPTDGGKDANFIYTVNGKKYKGFFNASKIDTRIGDRYFLKFLKSDPDISQFLFDMSVPDSIINIPKEGWEQLP</sequence>
<organism evidence="2 3">
    <name type="scientific">Panacibacter microcysteis</name>
    <dbReference type="NCBI Taxonomy" id="2793269"/>
    <lineage>
        <taxon>Bacteria</taxon>
        <taxon>Pseudomonadati</taxon>
        <taxon>Bacteroidota</taxon>
        <taxon>Chitinophagia</taxon>
        <taxon>Chitinophagales</taxon>
        <taxon>Chitinophagaceae</taxon>
        <taxon>Panacibacter</taxon>
    </lineage>
</organism>
<dbReference type="RefSeq" id="WP_196991155.1">
    <property type="nucleotide sequence ID" value="NZ_JADWYR010000002.1"/>
</dbReference>
<proteinExistence type="predicted"/>
<accession>A0A931GY06</accession>
<dbReference type="AlphaFoldDB" id="A0A931GY06"/>
<evidence type="ECO:0000256" key="1">
    <source>
        <dbReference type="SAM" id="Phobius"/>
    </source>
</evidence>
<dbReference type="Proteomes" id="UP000628448">
    <property type="component" value="Unassembled WGS sequence"/>
</dbReference>
<dbReference type="EMBL" id="JADWYR010000002">
    <property type="protein sequence ID" value="MBG9377054.1"/>
    <property type="molecule type" value="Genomic_DNA"/>
</dbReference>
<feature type="transmembrane region" description="Helical" evidence="1">
    <location>
        <begin position="12"/>
        <end position="29"/>
    </location>
</feature>
<keyword evidence="1" id="KW-0472">Membrane</keyword>
<keyword evidence="1" id="KW-1133">Transmembrane helix</keyword>
<gene>
    <name evidence="2" type="ORF">I5907_12490</name>
</gene>
<protein>
    <submittedName>
        <fullName evidence="2">Uncharacterized protein</fullName>
    </submittedName>
</protein>
<evidence type="ECO:0000313" key="3">
    <source>
        <dbReference type="Proteomes" id="UP000628448"/>
    </source>
</evidence>
<reference evidence="2" key="1">
    <citation type="submission" date="2020-11" db="EMBL/GenBank/DDBJ databases">
        <title>Bacterial whole genome sequence for Panacibacter sp. DH6.</title>
        <authorList>
            <person name="Le V."/>
            <person name="Ko S."/>
            <person name="Ahn C.-Y."/>
            <person name="Oh H.-M."/>
        </authorList>
    </citation>
    <scope>NUCLEOTIDE SEQUENCE</scope>
    <source>
        <strain evidence="2">DH6</strain>
    </source>
</reference>
<comment type="caution">
    <text evidence="2">The sequence shown here is derived from an EMBL/GenBank/DDBJ whole genome shotgun (WGS) entry which is preliminary data.</text>
</comment>
<name>A0A931GY06_9BACT</name>